<evidence type="ECO:0000256" key="3">
    <source>
        <dbReference type="ARBA" id="ARBA00022989"/>
    </source>
</evidence>
<evidence type="ECO:0000313" key="8">
    <source>
        <dbReference type="Proteomes" id="UP001177003"/>
    </source>
</evidence>
<dbReference type="InterPro" id="IPR044839">
    <property type="entry name" value="NDR1-like"/>
</dbReference>
<organism evidence="7 8">
    <name type="scientific">Lactuca saligna</name>
    <name type="common">Willowleaf lettuce</name>
    <dbReference type="NCBI Taxonomy" id="75948"/>
    <lineage>
        <taxon>Eukaryota</taxon>
        <taxon>Viridiplantae</taxon>
        <taxon>Streptophyta</taxon>
        <taxon>Embryophyta</taxon>
        <taxon>Tracheophyta</taxon>
        <taxon>Spermatophyta</taxon>
        <taxon>Magnoliopsida</taxon>
        <taxon>eudicotyledons</taxon>
        <taxon>Gunneridae</taxon>
        <taxon>Pentapetalae</taxon>
        <taxon>asterids</taxon>
        <taxon>campanulids</taxon>
        <taxon>Asterales</taxon>
        <taxon>Asteraceae</taxon>
        <taxon>Cichorioideae</taxon>
        <taxon>Cichorieae</taxon>
        <taxon>Lactucinae</taxon>
        <taxon>Lactuca</taxon>
    </lineage>
</organism>
<dbReference type="EMBL" id="OX465078">
    <property type="protein sequence ID" value="CAI9274192.1"/>
    <property type="molecule type" value="Genomic_DNA"/>
</dbReference>
<dbReference type="Pfam" id="PF03168">
    <property type="entry name" value="LEA_2"/>
    <property type="match status" value="1"/>
</dbReference>
<dbReference type="GO" id="GO:0005886">
    <property type="term" value="C:plasma membrane"/>
    <property type="evidence" value="ECO:0007669"/>
    <property type="project" value="TreeGrafter"/>
</dbReference>
<keyword evidence="8" id="KW-1185">Reference proteome</keyword>
<reference evidence="7" key="1">
    <citation type="submission" date="2023-04" db="EMBL/GenBank/DDBJ databases">
        <authorList>
            <person name="Vijverberg K."/>
            <person name="Xiong W."/>
            <person name="Schranz E."/>
        </authorList>
    </citation>
    <scope>NUCLEOTIDE SEQUENCE</scope>
</reference>
<evidence type="ECO:0000256" key="5">
    <source>
        <dbReference type="SAM" id="Phobius"/>
    </source>
</evidence>
<keyword evidence="3 5" id="KW-1133">Transmembrane helix</keyword>
<proteinExistence type="predicted"/>
<dbReference type="PANTHER" id="PTHR31415:SF20">
    <property type="entry name" value="NDR1_HIN1-LIKE PROTEIN 26"/>
    <property type="match status" value="1"/>
</dbReference>
<evidence type="ECO:0000256" key="2">
    <source>
        <dbReference type="ARBA" id="ARBA00022692"/>
    </source>
</evidence>
<evidence type="ECO:0000256" key="1">
    <source>
        <dbReference type="ARBA" id="ARBA00004167"/>
    </source>
</evidence>
<dbReference type="PANTHER" id="PTHR31415">
    <property type="entry name" value="OS05G0367900 PROTEIN"/>
    <property type="match status" value="1"/>
</dbReference>
<accession>A0AA35YHU6</accession>
<feature type="transmembrane region" description="Helical" evidence="5">
    <location>
        <begin position="28"/>
        <end position="50"/>
    </location>
</feature>
<dbReference type="AlphaFoldDB" id="A0AA35YHU6"/>
<gene>
    <name evidence="7" type="ORF">LSALG_LOCUS14284</name>
</gene>
<dbReference type="InterPro" id="IPR004864">
    <property type="entry name" value="LEA_2"/>
</dbReference>
<sequence>MSQIHAKSPQHCAKKKLVNISSNLHKKLFFTFTSFFSTILLLILIVWFILRPTKPDFSLKEADIYQLAVSGTHLLNASIQLTLVSTNPNQKVGIYYDEIQVYASYKGQQITLDTSLQPFYQDHRDVNLISAILVANGLPVAPSFNYELDRDETAGRLVLNLKVNGLLRWKVGTWISGKYRFNVNCVAILVFRPSAPSGPLTAKPRAQCSTTI</sequence>
<dbReference type="GO" id="GO:0098542">
    <property type="term" value="P:defense response to other organism"/>
    <property type="evidence" value="ECO:0007669"/>
    <property type="project" value="InterPro"/>
</dbReference>
<protein>
    <recommendedName>
        <fullName evidence="6">Late embryogenesis abundant protein LEA-2 subgroup domain-containing protein</fullName>
    </recommendedName>
</protein>
<keyword evidence="2 5" id="KW-0812">Transmembrane</keyword>
<keyword evidence="4 5" id="KW-0472">Membrane</keyword>
<evidence type="ECO:0000313" key="7">
    <source>
        <dbReference type="EMBL" id="CAI9274192.1"/>
    </source>
</evidence>
<evidence type="ECO:0000256" key="4">
    <source>
        <dbReference type="ARBA" id="ARBA00023136"/>
    </source>
</evidence>
<dbReference type="Proteomes" id="UP001177003">
    <property type="component" value="Chromosome 2"/>
</dbReference>
<name>A0AA35YHU6_LACSI</name>
<feature type="domain" description="Late embryogenesis abundant protein LEA-2 subgroup" evidence="6">
    <location>
        <begin position="85"/>
        <end position="185"/>
    </location>
</feature>
<dbReference type="GO" id="GO:0009506">
    <property type="term" value="C:plasmodesma"/>
    <property type="evidence" value="ECO:0007669"/>
    <property type="project" value="TreeGrafter"/>
</dbReference>
<evidence type="ECO:0000259" key="6">
    <source>
        <dbReference type="Pfam" id="PF03168"/>
    </source>
</evidence>
<comment type="subcellular location">
    <subcellularLocation>
        <location evidence="1">Membrane</location>
        <topology evidence="1">Single-pass membrane protein</topology>
    </subcellularLocation>
</comment>